<organism evidence="3 4">
    <name type="scientific">Nocardioides ginsengisegetis</name>
    <dbReference type="NCBI Taxonomy" id="661491"/>
    <lineage>
        <taxon>Bacteria</taxon>
        <taxon>Bacillati</taxon>
        <taxon>Actinomycetota</taxon>
        <taxon>Actinomycetes</taxon>
        <taxon>Propionibacteriales</taxon>
        <taxon>Nocardioidaceae</taxon>
        <taxon>Nocardioides</taxon>
    </lineage>
</organism>
<keyword evidence="2" id="KW-0732">Signal</keyword>
<evidence type="ECO:0000313" key="3">
    <source>
        <dbReference type="EMBL" id="MBA8801913.1"/>
    </source>
</evidence>
<feature type="signal peptide" evidence="2">
    <location>
        <begin position="1"/>
        <end position="26"/>
    </location>
</feature>
<name>A0A7W3P7Z6_9ACTN</name>
<protein>
    <recommendedName>
        <fullName evidence="5">Gram-positive cocci surface proteins LPxTG domain-containing protein</fullName>
    </recommendedName>
</protein>
<keyword evidence="4" id="KW-1185">Reference proteome</keyword>
<keyword evidence="1" id="KW-0812">Transmembrane</keyword>
<keyword evidence="1" id="KW-1133">Transmembrane helix</keyword>
<gene>
    <name evidence="3" type="ORF">FB382_000204</name>
</gene>
<sequence>MKIYAVIAASVATLGASLLVAGPAEAHTPNFSATCDGVHVGATAYDAAMQNHWSVTIDGATQSGTFGSSFDQTFPVPQDGATTAWSAVVEAEDGTYHFADSGSVGPCGTPADACADLPGNQPAGTACTPPPDVTRVDHQSLEGCSVQLDGTAYGAGVLTYDEEYTDTYVFNETTQTWDLVTDTTPTTSNLVFTPWTVQQGVHHQCATQPNQPPATHTSHSTSHVECTSDEVVTTTVSSTTPFVYDAATNTWVPGQTVTQTSTTSTPVQQGRCSHTDVKGTQAVQLTAQTDQQLPTVVDAGLPGATVVQVSPVASTSSTGNALSLLLLTAGSALLVLAGAGVRRGTR</sequence>
<reference evidence="3 4" key="1">
    <citation type="submission" date="2020-07" db="EMBL/GenBank/DDBJ databases">
        <title>Sequencing the genomes of 1000 actinobacteria strains.</title>
        <authorList>
            <person name="Klenk H.-P."/>
        </authorList>
    </citation>
    <scope>NUCLEOTIDE SEQUENCE [LARGE SCALE GENOMIC DNA]</scope>
    <source>
        <strain evidence="3 4">DSM 21349</strain>
    </source>
</reference>
<feature type="chain" id="PRO_5031166233" description="Gram-positive cocci surface proteins LPxTG domain-containing protein" evidence="2">
    <location>
        <begin position="27"/>
        <end position="346"/>
    </location>
</feature>
<evidence type="ECO:0000313" key="4">
    <source>
        <dbReference type="Proteomes" id="UP000580910"/>
    </source>
</evidence>
<dbReference type="EMBL" id="JACGXA010000001">
    <property type="protein sequence ID" value="MBA8801913.1"/>
    <property type="molecule type" value="Genomic_DNA"/>
</dbReference>
<dbReference type="RefSeq" id="WP_182536024.1">
    <property type="nucleotide sequence ID" value="NZ_JACGXA010000001.1"/>
</dbReference>
<keyword evidence="1" id="KW-0472">Membrane</keyword>
<dbReference type="AlphaFoldDB" id="A0A7W3P7Z6"/>
<evidence type="ECO:0008006" key="5">
    <source>
        <dbReference type="Google" id="ProtNLM"/>
    </source>
</evidence>
<evidence type="ECO:0000256" key="2">
    <source>
        <dbReference type="SAM" id="SignalP"/>
    </source>
</evidence>
<comment type="caution">
    <text evidence="3">The sequence shown here is derived from an EMBL/GenBank/DDBJ whole genome shotgun (WGS) entry which is preliminary data.</text>
</comment>
<feature type="transmembrane region" description="Helical" evidence="1">
    <location>
        <begin position="321"/>
        <end position="341"/>
    </location>
</feature>
<proteinExistence type="predicted"/>
<evidence type="ECO:0000256" key="1">
    <source>
        <dbReference type="SAM" id="Phobius"/>
    </source>
</evidence>
<dbReference type="Proteomes" id="UP000580910">
    <property type="component" value="Unassembled WGS sequence"/>
</dbReference>
<accession>A0A7W3P7Z6</accession>